<accession>A0ABX1SRU2</accession>
<name>A0ABX1SRU2_STACP</name>
<protein>
    <submittedName>
        <fullName evidence="2">Uncharacterized protein</fullName>
    </submittedName>
</protein>
<keyword evidence="1" id="KW-1133">Transmembrane helix</keyword>
<keyword evidence="1" id="KW-0472">Membrane</keyword>
<keyword evidence="1" id="KW-0812">Transmembrane</keyword>
<feature type="transmembrane region" description="Helical" evidence="1">
    <location>
        <begin position="82"/>
        <end position="101"/>
    </location>
</feature>
<organism evidence="2 3">
    <name type="scientific">Staphylococcus capitis</name>
    <dbReference type="NCBI Taxonomy" id="29388"/>
    <lineage>
        <taxon>Bacteria</taxon>
        <taxon>Bacillati</taxon>
        <taxon>Bacillota</taxon>
        <taxon>Bacilli</taxon>
        <taxon>Bacillales</taxon>
        <taxon>Staphylococcaceae</taxon>
        <taxon>Staphylococcus</taxon>
    </lineage>
</organism>
<reference evidence="2 3" key="1">
    <citation type="submission" date="2020-04" db="EMBL/GenBank/DDBJ databases">
        <title>The Epidemiology and Molecular Characteristics of Linezolid-Resistant Staphylococcus capitis in Huashan Hospital, Shanghai.</title>
        <authorList>
            <person name="Ding L."/>
            <person name="Li P."/>
            <person name="Yang Y."/>
            <person name="Lin D."/>
            <person name="Xu X."/>
        </authorList>
    </citation>
    <scope>NUCLEOTIDE SEQUENCE [LARGE SCALE GENOMIC DNA]</scope>
    <source>
        <strain evidence="2 3">17-84</strain>
    </source>
</reference>
<comment type="caution">
    <text evidence="2">The sequence shown here is derived from an EMBL/GenBank/DDBJ whole genome shotgun (WGS) entry which is preliminary data.</text>
</comment>
<sequence>MKGKKLVELLMNIFPIRTFLISQATNDTKALKHSIMHLLVMIAMLMLGLIVSEIATQIIYVIFNHSDAIMPAKLGEFLAGTLLILVYIGVFVGTFAVGYYYNSYAMKKLGR</sequence>
<feature type="transmembrane region" description="Helical" evidence="1">
    <location>
        <begin position="38"/>
        <end position="62"/>
    </location>
</feature>
<evidence type="ECO:0000313" key="3">
    <source>
        <dbReference type="Proteomes" id="UP000538955"/>
    </source>
</evidence>
<evidence type="ECO:0000313" key="2">
    <source>
        <dbReference type="EMBL" id="NMK54007.1"/>
    </source>
</evidence>
<dbReference type="Proteomes" id="UP000538955">
    <property type="component" value="Unassembled WGS sequence"/>
</dbReference>
<evidence type="ECO:0000256" key="1">
    <source>
        <dbReference type="SAM" id="Phobius"/>
    </source>
</evidence>
<dbReference type="RefSeq" id="WP_168992969.1">
    <property type="nucleotide sequence ID" value="NZ_JABBMI010000055.1"/>
</dbReference>
<proteinExistence type="predicted"/>
<gene>
    <name evidence="2" type="ORF">HHM24_04470</name>
</gene>
<dbReference type="EMBL" id="JABBMI010000055">
    <property type="protein sequence ID" value="NMK54007.1"/>
    <property type="molecule type" value="Genomic_DNA"/>
</dbReference>
<keyword evidence="3" id="KW-1185">Reference proteome</keyword>